<dbReference type="PANTHER" id="PTHR24198">
    <property type="entry name" value="ANKYRIN REPEAT AND PROTEIN KINASE DOMAIN-CONTAINING PROTEIN"/>
    <property type="match status" value="1"/>
</dbReference>
<feature type="repeat" description="ANK" evidence="3">
    <location>
        <begin position="161"/>
        <end position="193"/>
    </location>
</feature>
<dbReference type="Pfam" id="PF12796">
    <property type="entry name" value="Ank_2"/>
    <property type="match status" value="3"/>
</dbReference>
<keyword evidence="2 3" id="KW-0040">ANK repeat</keyword>
<gene>
    <name evidence="4" type="ORF">AMK59_7254</name>
</gene>
<dbReference type="EMBL" id="LJIG01022444">
    <property type="protein sequence ID" value="KRT80580.1"/>
    <property type="molecule type" value="Genomic_DNA"/>
</dbReference>
<proteinExistence type="predicted"/>
<evidence type="ECO:0000313" key="4">
    <source>
        <dbReference type="EMBL" id="KRT80580.1"/>
    </source>
</evidence>
<evidence type="ECO:0000256" key="1">
    <source>
        <dbReference type="ARBA" id="ARBA00022737"/>
    </source>
</evidence>
<dbReference type="SMART" id="SM00248">
    <property type="entry name" value="ANK"/>
    <property type="match status" value="7"/>
</dbReference>
<feature type="repeat" description="ANK" evidence="3">
    <location>
        <begin position="94"/>
        <end position="126"/>
    </location>
</feature>
<dbReference type="OrthoDB" id="6752548at2759"/>
<dbReference type="Gene3D" id="1.25.40.20">
    <property type="entry name" value="Ankyrin repeat-containing domain"/>
    <property type="match status" value="2"/>
</dbReference>
<organism evidence="4 5">
    <name type="scientific">Oryctes borbonicus</name>
    <dbReference type="NCBI Taxonomy" id="1629725"/>
    <lineage>
        <taxon>Eukaryota</taxon>
        <taxon>Metazoa</taxon>
        <taxon>Ecdysozoa</taxon>
        <taxon>Arthropoda</taxon>
        <taxon>Hexapoda</taxon>
        <taxon>Insecta</taxon>
        <taxon>Pterygota</taxon>
        <taxon>Neoptera</taxon>
        <taxon>Endopterygota</taxon>
        <taxon>Coleoptera</taxon>
        <taxon>Polyphaga</taxon>
        <taxon>Scarabaeiformia</taxon>
        <taxon>Scarabaeidae</taxon>
        <taxon>Dynastinae</taxon>
        <taxon>Oryctes</taxon>
    </lineage>
</organism>
<sequence>MLSFRVDEIRELLKLPENKCDALNHRKETPLYLSLKNKCSDEMILLFIDHGADIHFRNRKGVTPLHLAVQRRNPNIVTKLIEKGASVNLKDDRNGCTPLHIAIAQGRYHNVEELFKWRASTETRNCFGQAPLVYGLCKESGDRIISTLIDHGCDVGVSDNKGFTSLHYASYKKSTFIAQKLIEKGADINFRSHDGNTPLHMGVREDNLEYVCLLLCYGASVNEPNCLGSTPFHEALSKGYEEIAEYLLGYITDFNIQDKYDNTYLSLSIGHHISEIVKDLLDECDVNILSEGEHSLCMAVRSLADFSNLQIIWSKTDFDVFIPSCERAFLDDFCTFHAFAPNDEFIQFLYMMFDSPYIEDLLDQRHQIERDVAFIRKLFDQREELFEKLNLSERLEIILVLLSYGVDVYFEDIYSFYLRYGFNEIVELLLMSGCYIYYGSDGPTYSNLLVSRMCYNNLDLYIDTENMKNKYQKLNVKFDKYEENEYCEFYRATFDELGDSCLILHGISSKGEVSSLLEISRNVVRNVLYQTCRTSCSFNVYSAISKLPIPSVIKDILYLKRPIYI</sequence>
<dbReference type="Proteomes" id="UP000051574">
    <property type="component" value="Unassembled WGS sequence"/>
</dbReference>
<evidence type="ECO:0000313" key="5">
    <source>
        <dbReference type="Proteomes" id="UP000051574"/>
    </source>
</evidence>
<reference evidence="4 5" key="1">
    <citation type="submission" date="2015-09" db="EMBL/GenBank/DDBJ databases">
        <title>Draft genome of the scarab beetle Oryctes borbonicus.</title>
        <authorList>
            <person name="Meyer J.M."/>
            <person name="Markov G.V."/>
            <person name="Baskaran P."/>
            <person name="Herrmann M."/>
            <person name="Sommer R.J."/>
            <person name="Roedelsperger C."/>
        </authorList>
    </citation>
    <scope>NUCLEOTIDE SEQUENCE [LARGE SCALE GENOMIC DNA]</scope>
    <source>
        <strain evidence="4">OB123</strain>
        <tissue evidence="4">Whole animal</tissue>
    </source>
</reference>
<dbReference type="PROSITE" id="PS50088">
    <property type="entry name" value="ANK_REPEAT"/>
    <property type="match status" value="6"/>
</dbReference>
<accession>A0A0T6B078</accession>
<comment type="caution">
    <text evidence="4">The sequence shown here is derived from an EMBL/GenBank/DDBJ whole genome shotgun (WGS) entry which is preliminary data.</text>
</comment>
<dbReference type="PROSITE" id="PS50297">
    <property type="entry name" value="ANK_REP_REGION"/>
    <property type="match status" value="5"/>
</dbReference>
<dbReference type="PANTHER" id="PTHR24198:SF165">
    <property type="entry name" value="ANKYRIN REPEAT-CONTAINING PROTEIN-RELATED"/>
    <property type="match status" value="1"/>
</dbReference>
<keyword evidence="5" id="KW-1185">Reference proteome</keyword>
<protein>
    <submittedName>
        <fullName evidence="4">Ankyrin repeat-containing protein</fullName>
    </submittedName>
</protein>
<feature type="repeat" description="ANK" evidence="3">
    <location>
        <begin position="194"/>
        <end position="226"/>
    </location>
</feature>
<evidence type="ECO:0000256" key="2">
    <source>
        <dbReference type="ARBA" id="ARBA00023043"/>
    </source>
</evidence>
<name>A0A0T6B078_9SCAR</name>
<feature type="repeat" description="ANK" evidence="3">
    <location>
        <begin position="60"/>
        <end position="92"/>
    </location>
</feature>
<evidence type="ECO:0000256" key="3">
    <source>
        <dbReference type="PROSITE-ProRule" id="PRU00023"/>
    </source>
</evidence>
<dbReference type="InterPro" id="IPR002110">
    <property type="entry name" value="Ankyrin_rpt"/>
</dbReference>
<dbReference type="SUPFAM" id="SSF48403">
    <property type="entry name" value="Ankyrin repeat"/>
    <property type="match status" value="1"/>
</dbReference>
<dbReference type="InterPro" id="IPR036770">
    <property type="entry name" value="Ankyrin_rpt-contain_sf"/>
</dbReference>
<keyword evidence="1" id="KW-0677">Repeat</keyword>
<dbReference type="AlphaFoldDB" id="A0A0T6B078"/>
<feature type="repeat" description="ANK" evidence="3">
    <location>
        <begin position="227"/>
        <end position="259"/>
    </location>
</feature>
<dbReference type="PRINTS" id="PR01415">
    <property type="entry name" value="ANKYRIN"/>
</dbReference>
<feature type="repeat" description="ANK" evidence="3">
    <location>
        <begin position="26"/>
        <end position="59"/>
    </location>
</feature>